<dbReference type="EMBL" id="MG676466">
    <property type="protein sequence ID" value="AUG88582.1"/>
    <property type="molecule type" value="Genomic_DNA"/>
</dbReference>
<accession>A0A2H5BQL1</accession>
<organism evidence="1 2">
    <name type="scientific">Pseudomonas phage TC6</name>
    <dbReference type="NCBI Taxonomy" id="2060947"/>
    <lineage>
        <taxon>Viruses</taxon>
        <taxon>Duplodnaviria</taxon>
        <taxon>Heunggongvirae</taxon>
        <taxon>Uroviricota</taxon>
        <taxon>Caudoviricetes</taxon>
        <taxon>Zobellviridae</taxon>
        <taxon>Paundecimvirus</taxon>
        <taxon>Paundecimvirus PA11</taxon>
    </lineage>
</organism>
<evidence type="ECO:0000313" key="2">
    <source>
        <dbReference type="Proteomes" id="UP000241282"/>
    </source>
</evidence>
<sequence>MAQFNIDSHLSDGKSLRWLALPEAGEQPLDVEVKVRQAAMKKFGQSVFFNCWEHVVASNGYITVRMHA</sequence>
<evidence type="ECO:0000313" key="1">
    <source>
        <dbReference type="EMBL" id="AUG88582.1"/>
    </source>
</evidence>
<protein>
    <submittedName>
        <fullName evidence="1">Uncharacterized protein</fullName>
    </submittedName>
</protein>
<dbReference type="Proteomes" id="UP000241282">
    <property type="component" value="Segment"/>
</dbReference>
<name>A0A2H5BQL1_9CAUD</name>
<gene>
    <name evidence="1" type="primary">TC6_071</name>
</gene>
<reference evidence="1 2" key="1">
    <citation type="submission" date="2017-12" db="EMBL/GenBank/DDBJ databases">
        <title>Genomic identification of Pseudomonas aeruginosa phage TC6.</title>
        <authorList>
            <person name="Lu S."/>
            <person name="Tang C."/>
            <person name="Deng C."/>
            <person name="Zhang Y."/>
            <person name="Xiao C."/>
        </authorList>
    </citation>
    <scope>NUCLEOTIDE SEQUENCE [LARGE SCALE GENOMIC DNA]</scope>
</reference>
<proteinExistence type="predicted"/>